<dbReference type="Pfam" id="PF00072">
    <property type="entry name" value="Response_reg"/>
    <property type="match status" value="1"/>
</dbReference>
<dbReference type="InterPro" id="IPR018062">
    <property type="entry name" value="HTH_AraC-typ_CS"/>
</dbReference>
<feature type="domain" description="HTH araC/xylS-type" evidence="5">
    <location>
        <begin position="431"/>
        <end position="529"/>
    </location>
</feature>
<evidence type="ECO:0000259" key="6">
    <source>
        <dbReference type="PROSITE" id="PS50110"/>
    </source>
</evidence>
<dbReference type="GO" id="GO:0000160">
    <property type="term" value="P:phosphorelay signal transduction system"/>
    <property type="evidence" value="ECO:0007669"/>
    <property type="project" value="InterPro"/>
</dbReference>
<organism evidence="7 8">
    <name type="scientific">Paenibacillus antri</name>
    <dbReference type="NCBI Taxonomy" id="2582848"/>
    <lineage>
        <taxon>Bacteria</taxon>
        <taxon>Bacillati</taxon>
        <taxon>Bacillota</taxon>
        <taxon>Bacilli</taxon>
        <taxon>Bacillales</taxon>
        <taxon>Paenibacillaceae</taxon>
        <taxon>Paenibacillus</taxon>
    </lineage>
</organism>
<dbReference type="PROSITE" id="PS01124">
    <property type="entry name" value="HTH_ARAC_FAMILY_2"/>
    <property type="match status" value="1"/>
</dbReference>
<dbReference type="Gene3D" id="1.10.10.60">
    <property type="entry name" value="Homeodomain-like"/>
    <property type="match status" value="2"/>
</dbReference>
<dbReference type="PROSITE" id="PS00041">
    <property type="entry name" value="HTH_ARAC_FAMILY_1"/>
    <property type="match status" value="1"/>
</dbReference>
<gene>
    <name evidence="7" type="ORF">FE782_19900</name>
</gene>
<dbReference type="Pfam" id="PF12833">
    <property type="entry name" value="HTH_18"/>
    <property type="match status" value="1"/>
</dbReference>
<dbReference type="InterPro" id="IPR011006">
    <property type="entry name" value="CheY-like_superfamily"/>
</dbReference>
<evidence type="ECO:0000313" key="7">
    <source>
        <dbReference type="EMBL" id="TLS50627.1"/>
    </source>
</evidence>
<keyword evidence="3" id="KW-0804">Transcription</keyword>
<evidence type="ECO:0000256" key="4">
    <source>
        <dbReference type="PROSITE-ProRule" id="PRU00169"/>
    </source>
</evidence>
<dbReference type="GO" id="GO:0003700">
    <property type="term" value="F:DNA-binding transcription factor activity"/>
    <property type="evidence" value="ECO:0007669"/>
    <property type="project" value="InterPro"/>
</dbReference>
<evidence type="ECO:0000313" key="8">
    <source>
        <dbReference type="Proteomes" id="UP000309676"/>
    </source>
</evidence>
<dbReference type="SMART" id="SM00448">
    <property type="entry name" value="REC"/>
    <property type="match status" value="1"/>
</dbReference>
<feature type="domain" description="Response regulatory" evidence="6">
    <location>
        <begin position="45"/>
        <end position="162"/>
    </location>
</feature>
<dbReference type="InterPro" id="IPR001789">
    <property type="entry name" value="Sig_transdc_resp-reg_receiver"/>
</dbReference>
<comment type="caution">
    <text evidence="7">The sequence shown here is derived from an EMBL/GenBank/DDBJ whole genome shotgun (WGS) entry which is preliminary data.</text>
</comment>
<evidence type="ECO:0000256" key="3">
    <source>
        <dbReference type="ARBA" id="ARBA00023163"/>
    </source>
</evidence>
<dbReference type="SMART" id="SM00342">
    <property type="entry name" value="HTH_ARAC"/>
    <property type="match status" value="1"/>
</dbReference>
<dbReference type="SUPFAM" id="SSF52172">
    <property type="entry name" value="CheY-like"/>
    <property type="match status" value="1"/>
</dbReference>
<dbReference type="PANTHER" id="PTHR43280">
    <property type="entry name" value="ARAC-FAMILY TRANSCRIPTIONAL REGULATOR"/>
    <property type="match status" value="1"/>
</dbReference>
<evidence type="ECO:0000259" key="5">
    <source>
        <dbReference type="PROSITE" id="PS01124"/>
    </source>
</evidence>
<keyword evidence="8" id="KW-1185">Reference proteome</keyword>
<dbReference type="SUPFAM" id="SSF46689">
    <property type="entry name" value="Homeodomain-like"/>
    <property type="match status" value="2"/>
</dbReference>
<protein>
    <submittedName>
        <fullName evidence="7">Helix-turn-helix domain-containing protein</fullName>
    </submittedName>
</protein>
<dbReference type="InterPro" id="IPR020449">
    <property type="entry name" value="Tscrpt_reg_AraC-type_HTH"/>
</dbReference>
<dbReference type="GO" id="GO:0043565">
    <property type="term" value="F:sequence-specific DNA binding"/>
    <property type="evidence" value="ECO:0007669"/>
    <property type="project" value="InterPro"/>
</dbReference>
<name>A0A5R9G2Q6_9BACL</name>
<dbReference type="AlphaFoldDB" id="A0A5R9G2Q6"/>
<dbReference type="EMBL" id="VCIW01000014">
    <property type="protein sequence ID" value="TLS50627.1"/>
    <property type="molecule type" value="Genomic_DNA"/>
</dbReference>
<dbReference type="Proteomes" id="UP000309676">
    <property type="component" value="Unassembled WGS sequence"/>
</dbReference>
<dbReference type="PROSITE" id="PS50110">
    <property type="entry name" value="RESPONSE_REGULATORY"/>
    <property type="match status" value="1"/>
</dbReference>
<dbReference type="Gene3D" id="3.40.50.2300">
    <property type="match status" value="1"/>
</dbReference>
<dbReference type="CDD" id="cd17536">
    <property type="entry name" value="REC_YesN-like"/>
    <property type="match status" value="1"/>
</dbReference>
<feature type="modified residue" description="4-aspartylphosphate" evidence="4">
    <location>
        <position position="97"/>
    </location>
</feature>
<proteinExistence type="predicted"/>
<accession>A0A5R9G2Q6</accession>
<keyword evidence="2" id="KW-0238">DNA-binding</keyword>
<evidence type="ECO:0000256" key="2">
    <source>
        <dbReference type="ARBA" id="ARBA00023125"/>
    </source>
</evidence>
<keyword evidence="4" id="KW-0597">Phosphoprotein</keyword>
<dbReference type="PANTHER" id="PTHR43280:SF2">
    <property type="entry name" value="HTH-TYPE TRANSCRIPTIONAL REGULATOR EXSA"/>
    <property type="match status" value="1"/>
</dbReference>
<dbReference type="InterPro" id="IPR009057">
    <property type="entry name" value="Homeodomain-like_sf"/>
</dbReference>
<dbReference type="InterPro" id="IPR018060">
    <property type="entry name" value="HTH_AraC"/>
</dbReference>
<keyword evidence="1" id="KW-0805">Transcription regulation</keyword>
<dbReference type="PRINTS" id="PR00032">
    <property type="entry name" value="HTHARAC"/>
</dbReference>
<reference evidence="7 8" key="1">
    <citation type="submission" date="2019-05" db="EMBL/GenBank/DDBJ databases">
        <authorList>
            <person name="Narsing Rao M.P."/>
            <person name="Li W.J."/>
        </authorList>
    </citation>
    <scope>NUCLEOTIDE SEQUENCE [LARGE SCALE GENOMIC DNA]</scope>
    <source>
        <strain evidence="7 8">SYSU_K30003</strain>
    </source>
</reference>
<sequence length="529" mass="60024">MLIKPSDCSTGPTAAWTFEASPGKARPLRFVFTRAYRRRNVMSFNVLIVDDEPMARAGLLSMYDWDRNGFRVVGEASDGRKALQLMEEIDAHIVITDIAMPVMDGLEFARISKERFPRTKIVLLSCHNEFDYARQAMRIGVSEYLLKVRLESPLLERTLVSLREQLVAETRAGKEQALTKALERITPWESQPFAADAPAYSVAVLLFEPADCNGEADNALESARNRFYACFPEGHAARHGKDQLVCYIPESSGGRPIELPFADIQRALSERDVPLSIGLSLLQSSTAPEASFLAAYAQALEAAERRFFVGPNQIVSYSSKRSVGGRDGQRFFETMHCLKKFLSDGFMEKAHEQLVKVAGDWGSHWRRADVVDEAKQLVRLFQGEPAPLGEIDAWLDDCPDLSTLKMRVFERFDALRGRIDGGERDRTGWVQKAILYIHERYSEDLCLADVANHVSLSRNYFSDQFRRHTGLTFIDYVTMTRMAKAKELLREGRLRVYEIAERCGFNDVKHFSKQFRKYTGKPPSEYSGR</sequence>
<evidence type="ECO:0000256" key="1">
    <source>
        <dbReference type="ARBA" id="ARBA00023015"/>
    </source>
</evidence>